<feature type="non-terminal residue" evidence="2">
    <location>
        <position position="1"/>
    </location>
</feature>
<organism evidence="2 3">
    <name type="scientific">Thermoproteota archaeon</name>
    <dbReference type="NCBI Taxonomy" id="2056631"/>
    <lineage>
        <taxon>Archaea</taxon>
        <taxon>Thermoproteota</taxon>
    </lineage>
</organism>
<dbReference type="InterPro" id="IPR016181">
    <property type="entry name" value="Acyl_CoA_acyltransferase"/>
</dbReference>
<name>A0A497EMG7_9CREN</name>
<dbReference type="Gene3D" id="3.40.630.30">
    <property type="match status" value="1"/>
</dbReference>
<dbReference type="GO" id="GO:1904812">
    <property type="term" value="P:rRNA acetylation involved in maturation of SSU-rRNA"/>
    <property type="evidence" value="ECO:0007669"/>
    <property type="project" value="TreeGrafter"/>
</dbReference>
<reference evidence="2 3" key="1">
    <citation type="submission" date="2018-06" db="EMBL/GenBank/DDBJ databases">
        <title>Extensive metabolic versatility and redundancy in microbially diverse, dynamic hydrothermal sediments.</title>
        <authorList>
            <person name="Dombrowski N."/>
            <person name="Teske A."/>
            <person name="Baker B.J."/>
        </authorList>
    </citation>
    <scope>NUCLEOTIDE SEQUENCE [LARGE SCALE GENOMIC DNA]</scope>
    <source>
        <strain evidence="2">B66_G16</strain>
    </source>
</reference>
<evidence type="ECO:0000259" key="1">
    <source>
        <dbReference type="PROSITE" id="PS51186"/>
    </source>
</evidence>
<gene>
    <name evidence="2" type="ORF">DRJ31_08995</name>
</gene>
<dbReference type="EMBL" id="QMQV01000134">
    <property type="protein sequence ID" value="RLE47327.1"/>
    <property type="molecule type" value="Genomic_DNA"/>
</dbReference>
<evidence type="ECO:0000313" key="2">
    <source>
        <dbReference type="EMBL" id="RLE47327.1"/>
    </source>
</evidence>
<dbReference type="GO" id="GO:0000049">
    <property type="term" value="F:tRNA binding"/>
    <property type="evidence" value="ECO:0007669"/>
    <property type="project" value="TreeGrafter"/>
</dbReference>
<dbReference type="Proteomes" id="UP000278475">
    <property type="component" value="Unassembled WGS sequence"/>
</dbReference>
<dbReference type="PANTHER" id="PTHR10925">
    <property type="entry name" value="N-ACETYLTRANSFERASE 10"/>
    <property type="match status" value="1"/>
</dbReference>
<dbReference type="PANTHER" id="PTHR10925:SF5">
    <property type="entry name" value="RNA CYTIDINE ACETYLTRANSFERASE"/>
    <property type="match status" value="1"/>
</dbReference>
<dbReference type="PROSITE" id="PS51186">
    <property type="entry name" value="GNAT"/>
    <property type="match status" value="1"/>
</dbReference>
<dbReference type="AlphaFoldDB" id="A0A497EMG7"/>
<comment type="caution">
    <text evidence="2">The sequence shown here is derived from an EMBL/GenBank/DDBJ whole genome shotgun (WGS) entry which is preliminary data.</text>
</comment>
<dbReference type="InterPro" id="IPR032672">
    <property type="entry name" value="TmcA/NAT10/Kre33"/>
</dbReference>
<accession>A0A497EMG7</accession>
<dbReference type="InterPro" id="IPR000182">
    <property type="entry name" value="GNAT_dom"/>
</dbReference>
<sequence length="361" mass="41586">ERWLYDVLLLDAEPVDLTEQEKQMDVTSVATYFIPDLDDWYLGKGERELRDFIGIYVLAHYRNRPDDLAILADAPHHTARALKLPNGKIVTSIQLTYEGGLLNEIISKIMEEDYDAPGNLIPTVVLKHYFIAGFGKLRGIRVVRIAVHPELMDRGLGSKALEGIEMEARMQGFDWVGASFGASKLLLNFWLKNGYIPVHISPIRNPVSGEYSVIVVKPLTEECWKVVRELNKHLKYKLIEALSDIYYFLEPEVARLLFKFGRLKSSMITLNKVQWTKARMYATGRMIYEAAVDAIRLLVKKYFVEMPSTLGFSEKDELLLIAKCLQGRTWSETSKVTKMKIKRIKQRLRELIGKIYEYYAE</sequence>
<proteinExistence type="predicted"/>
<dbReference type="GO" id="GO:1990883">
    <property type="term" value="F:18S rRNA cytidine N-acetyltransferase activity"/>
    <property type="evidence" value="ECO:0007669"/>
    <property type="project" value="TreeGrafter"/>
</dbReference>
<protein>
    <submittedName>
        <fullName evidence="2">tRNA(Met) cytidine acetyltransferase</fullName>
    </submittedName>
</protein>
<evidence type="ECO:0000313" key="3">
    <source>
        <dbReference type="Proteomes" id="UP000278475"/>
    </source>
</evidence>
<dbReference type="SUPFAM" id="SSF55729">
    <property type="entry name" value="Acyl-CoA N-acyltransferases (Nat)"/>
    <property type="match status" value="1"/>
</dbReference>
<feature type="domain" description="N-acetyltransferase" evidence="1">
    <location>
        <begin position="77"/>
        <end position="220"/>
    </location>
</feature>
<dbReference type="Pfam" id="PF13718">
    <property type="entry name" value="GNAT_acetyltr_2"/>
    <property type="match status" value="2"/>
</dbReference>